<proteinExistence type="predicted"/>
<gene>
    <name evidence="1" type="ORF">GN330_11360</name>
</gene>
<reference evidence="1 2" key="1">
    <citation type="submission" date="2019-12" db="EMBL/GenBank/DDBJ databases">
        <title>Nitratireductor arenosus sp. nov., Isolated from sea sand, Jeju island, South Korea.</title>
        <authorList>
            <person name="Kim W."/>
        </authorList>
    </citation>
    <scope>NUCLEOTIDE SEQUENCE [LARGE SCALE GENOMIC DNA]</scope>
    <source>
        <strain evidence="1 2">CAU 1489</strain>
    </source>
</reference>
<dbReference type="RefSeq" id="WP_156712751.1">
    <property type="nucleotide sequence ID" value="NZ_WPHG01000002.1"/>
</dbReference>
<sequence length="265" mass="30629">MSRGDATRPRPSEGYDRRAEARLVEQLRDEALAVVGRIEADKQCFAAMSDLPARRVHTLFAGIYLRTTQRWMGFLATRRDPEFAYLTIVRFYEIYRAAMRTTMRDPATSPWRRYHGLAGRLTMTGPISAHLLLVSSGVRAHTRYDLGVAIARATHDYARLYGRAPDIERYRETIVGRQTGYAFQCAGLDYIDDHRRQQTGWRHLVLTVFRSGLLGLSWLWMPIFQQWRRAAWADAKQAVEPPAAPDRDKVGFWIFRPFPSRQKVP</sequence>
<accession>A0A844QET2</accession>
<name>A0A844QET2_9HYPH</name>
<evidence type="ECO:0000313" key="2">
    <source>
        <dbReference type="Proteomes" id="UP000463224"/>
    </source>
</evidence>
<evidence type="ECO:0000313" key="1">
    <source>
        <dbReference type="EMBL" id="MVA97842.1"/>
    </source>
</evidence>
<dbReference type="EMBL" id="WPHG01000002">
    <property type="protein sequence ID" value="MVA97842.1"/>
    <property type="molecule type" value="Genomic_DNA"/>
</dbReference>
<dbReference type="AlphaFoldDB" id="A0A844QET2"/>
<protein>
    <submittedName>
        <fullName evidence="1">Uncharacterized protein</fullName>
    </submittedName>
</protein>
<keyword evidence="2" id="KW-1185">Reference proteome</keyword>
<organism evidence="1 2">
    <name type="scientific">Nitratireductor arenosus</name>
    <dbReference type="NCBI Taxonomy" id="2682096"/>
    <lineage>
        <taxon>Bacteria</taxon>
        <taxon>Pseudomonadati</taxon>
        <taxon>Pseudomonadota</taxon>
        <taxon>Alphaproteobacteria</taxon>
        <taxon>Hyphomicrobiales</taxon>
        <taxon>Phyllobacteriaceae</taxon>
        <taxon>Nitratireductor</taxon>
    </lineage>
</organism>
<comment type="caution">
    <text evidence="1">The sequence shown here is derived from an EMBL/GenBank/DDBJ whole genome shotgun (WGS) entry which is preliminary data.</text>
</comment>
<dbReference type="Pfam" id="PF19458">
    <property type="entry name" value="DUF5995"/>
    <property type="match status" value="1"/>
</dbReference>
<dbReference type="InterPro" id="IPR046037">
    <property type="entry name" value="DUF5995"/>
</dbReference>
<dbReference type="Proteomes" id="UP000463224">
    <property type="component" value="Unassembled WGS sequence"/>
</dbReference>